<dbReference type="OrthoDB" id="620680at2"/>
<accession>A0A1I4FZ90</accession>
<dbReference type="Proteomes" id="UP000199533">
    <property type="component" value="Unassembled WGS sequence"/>
</dbReference>
<reference evidence="2" key="1">
    <citation type="submission" date="2016-10" db="EMBL/GenBank/DDBJ databases">
        <authorList>
            <person name="Varghese N."/>
            <person name="Submissions S."/>
        </authorList>
    </citation>
    <scope>NUCLEOTIDE SEQUENCE [LARGE SCALE GENOMIC DNA]</scope>
    <source>
        <strain evidence="2">Nm69</strain>
    </source>
</reference>
<evidence type="ECO:0000313" key="2">
    <source>
        <dbReference type="Proteomes" id="UP000199533"/>
    </source>
</evidence>
<name>A0A1I4FZ90_9PROT</name>
<dbReference type="AlphaFoldDB" id="A0A1I4FZ90"/>
<organism evidence="1 2">
    <name type="scientific">Nitrosomonas aestuarii</name>
    <dbReference type="NCBI Taxonomy" id="52441"/>
    <lineage>
        <taxon>Bacteria</taxon>
        <taxon>Pseudomonadati</taxon>
        <taxon>Pseudomonadota</taxon>
        <taxon>Betaproteobacteria</taxon>
        <taxon>Nitrosomonadales</taxon>
        <taxon>Nitrosomonadaceae</taxon>
        <taxon>Nitrosomonas</taxon>
    </lineage>
</organism>
<keyword evidence="2" id="KW-1185">Reference proteome</keyword>
<gene>
    <name evidence="1" type="ORF">SAMN05216302_10453</name>
</gene>
<dbReference type="RefSeq" id="WP_090702827.1">
    <property type="nucleotide sequence ID" value="NZ_FOSP01000045.1"/>
</dbReference>
<dbReference type="STRING" id="52441.SAMN05216302_10453"/>
<evidence type="ECO:0000313" key="1">
    <source>
        <dbReference type="EMBL" id="SFL23145.1"/>
    </source>
</evidence>
<protein>
    <submittedName>
        <fullName evidence="1">Uncharacterized protein</fullName>
    </submittedName>
</protein>
<proteinExistence type="predicted"/>
<dbReference type="EMBL" id="FOSP01000045">
    <property type="protein sequence ID" value="SFL23145.1"/>
    <property type="molecule type" value="Genomic_DNA"/>
</dbReference>
<sequence length="377" mass="43892">MFRRIVVDNTGKIDLERLNALFQAHPIQITTLLELAWRAREHQDSAELLLGQPDRRSDSRGIPDCLLDGLMCTLRQRGSDATLEPFNRASWTNVQLWMHLIYAYLIENTRVYEIFRKVIYEFRHGEKLGIPRPETQHWMRITEELFYRSPAPFFIFAIDSDIRPDQGATRRNAYWRLFGMELNHPMKEGMPYAFVKPETSNIEFVNVLENLLHHIYIGLINVSNESGAKPTDDAIIFNYANQLFDLMITRKQYGILAREEFWFVSMMSWFHLTLEQNTSVVLDLRAEGSSPEQRLFNIAKRVEMPAHSKSEQFFRMAPLLSELLIFIESNGVSDAPAAQTLYDDVPGSLRGINYQIIADWEQATGHNIRKRDYSNVK</sequence>